<dbReference type="InterPro" id="IPR001202">
    <property type="entry name" value="WW_dom"/>
</dbReference>
<dbReference type="SMART" id="SM00456">
    <property type="entry name" value="WW"/>
    <property type="match status" value="1"/>
</dbReference>
<dbReference type="PROSITE" id="PS50020">
    <property type="entry name" value="WW_DOMAIN_2"/>
    <property type="match status" value="1"/>
</dbReference>
<evidence type="ECO:0000259" key="5">
    <source>
        <dbReference type="PROSITE" id="PS50020"/>
    </source>
</evidence>
<proteinExistence type="predicted"/>
<dbReference type="InterPro" id="IPR020590">
    <property type="entry name" value="Guanylate_kinase_CS"/>
</dbReference>
<dbReference type="PROSITE" id="PS50052">
    <property type="entry name" value="GUANYLATE_KINASE_2"/>
    <property type="match status" value="1"/>
</dbReference>
<dbReference type="InterPro" id="IPR008145">
    <property type="entry name" value="GK/Ca_channel_bsu"/>
</dbReference>
<evidence type="ECO:0000256" key="4">
    <source>
        <dbReference type="SAM" id="MobiDB-lite"/>
    </source>
</evidence>
<evidence type="ECO:0000313" key="7">
    <source>
        <dbReference type="EMBL" id="KAJ8302244.1"/>
    </source>
</evidence>
<accession>A0ABQ9EA61</accession>
<evidence type="ECO:0000256" key="2">
    <source>
        <dbReference type="ARBA" id="ARBA00022737"/>
    </source>
</evidence>
<feature type="domain" description="WW" evidence="5">
    <location>
        <begin position="279"/>
        <end position="312"/>
    </location>
</feature>
<organism evidence="7 8">
    <name type="scientific">Tegillarca granosa</name>
    <name type="common">Malaysian cockle</name>
    <name type="synonym">Anadara granosa</name>
    <dbReference type="NCBI Taxonomy" id="220873"/>
    <lineage>
        <taxon>Eukaryota</taxon>
        <taxon>Metazoa</taxon>
        <taxon>Spiralia</taxon>
        <taxon>Lophotrochozoa</taxon>
        <taxon>Mollusca</taxon>
        <taxon>Bivalvia</taxon>
        <taxon>Autobranchia</taxon>
        <taxon>Pteriomorphia</taxon>
        <taxon>Arcoida</taxon>
        <taxon>Arcoidea</taxon>
        <taxon>Arcidae</taxon>
        <taxon>Tegillarca</taxon>
    </lineage>
</organism>
<sequence length="333" mass="37291">MSGSNTHQVRKPAVVPPIKPRKPDLKHWCQRIQETVVSALPEESLGVIISGGADNGQFCWISEIKQDQLTYHSGKLFTEEIILEIQGQKVAGYTLRDATIWLKQVSQNGAPVMIKTVKVGLLPKDLRQFLTARFQKGSVDHDLQQTIRDNLYLRTVPCTTRTPRPGEINGVDYTFLSIEEFNQLEKSGSLLESGIYDGNHYGTPKPPKEPQGQIVRRSSSIGNVLPLSNSSSDGKRKHRRGNTDSGSSKSSPVPFQDEHQPVSSRKKSLEQAHNADSLGPLPQNWEMAYTDDGTPYFIDHNTEATHWLDPRLAHLQKRAPEECTDDGFEKKMN</sequence>
<feature type="compositionally biased region" description="Polar residues" evidence="4">
    <location>
        <begin position="243"/>
        <end position="253"/>
    </location>
</feature>
<dbReference type="Gene3D" id="3.30.63.10">
    <property type="entry name" value="Guanylate Kinase phosphate binding domain"/>
    <property type="match status" value="1"/>
</dbReference>
<keyword evidence="8" id="KW-1185">Reference proteome</keyword>
<evidence type="ECO:0000256" key="1">
    <source>
        <dbReference type="ARBA" id="ARBA00004170"/>
    </source>
</evidence>
<dbReference type="PROSITE" id="PS00856">
    <property type="entry name" value="GUANYLATE_KINASE_1"/>
    <property type="match status" value="1"/>
</dbReference>
<dbReference type="Gene3D" id="2.20.70.10">
    <property type="match status" value="1"/>
</dbReference>
<dbReference type="CDD" id="cd00201">
    <property type="entry name" value="WW"/>
    <property type="match status" value="1"/>
</dbReference>
<dbReference type="InterPro" id="IPR027417">
    <property type="entry name" value="P-loop_NTPase"/>
</dbReference>
<dbReference type="PANTHER" id="PTHR10316:SF40">
    <property type="entry name" value="LD27118P"/>
    <property type="match status" value="1"/>
</dbReference>
<protein>
    <submittedName>
        <fullName evidence="7">Uncharacterized protein</fullName>
    </submittedName>
</protein>
<dbReference type="InterPro" id="IPR036034">
    <property type="entry name" value="PDZ_sf"/>
</dbReference>
<dbReference type="Pfam" id="PF00397">
    <property type="entry name" value="WW"/>
    <property type="match status" value="1"/>
</dbReference>
<comment type="caution">
    <text evidence="7">The sequence shown here is derived from an EMBL/GenBank/DDBJ whole genome shotgun (WGS) entry which is preliminary data.</text>
</comment>
<dbReference type="SUPFAM" id="SSF51045">
    <property type="entry name" value="WW domain"/>
    <property type="match status" value="1"/>
</dbReference>
<dbReference type="InterPro" id="IPR036020">
    <property type="entry name" value="WW_dom_sf"/>
</dbReference>
<dbReference type="PANTHER" id="PTHR10316">
    <property type="entry name" value="MEMBRANE ASSOCIATED GUANYLATE KINASE-RELATED"/>
    <property type="match status" value="1"/>
</dbReference>
<evidence type="ECO:0000259" key="6">
    <source>
        <dbReference type="PROSITE" id="PS50052"/>
    </source>
</evidence>
<feature type="compositionally biased region" description="Polar residues" evidence="4">
    <location>
        <begin position="216"/>
        <end position="232"/>
    </location>
</feature>
<dbReference type="SMART" id="SM00072">
    <property type="entry name" value="GuKc"/>
    <property type="match status" value="1"/>
</dbReference>
<feature type="domain" description="Guanylate kinase-like" evidence="6">
    <location>
        <begin position="110"/>
        <end position="203"/>
    </location>
</feature>
<name>A0ABQ9EA61_TEGGR</name>
<dbReference type="Gene3D" id="2.30.42.10">
    <property type="match status" value="1"/>
</dbReference>
<dbReference type="Proteomes" id="UP001217089">
    <property type="component" value="Unassembled WGS sequence"/>
</dbReference>
<comment type="subcellular location">
    <subcellularLocation>
        <location evidence="1">Membrane</location>
        <topology evidence="1">Peripheral membrane protein</topology>
    </subcellularLocation>
</comment>
<keyword evidence="2" id="KW-0677">Repeat</keyword>
<dbReference type="SUPFAM" id="SSF52540">
    <property type="entry name" value="P-loop containing nucleoside triphosphate hydrolases"/>
    <property type="match status" value="1"/>
</dbReference>
<evidence type="ECO:0000313" key="8">
    <source>
        <dbReference type="Proteomes" id="UP001217089"/>
    </source>
</evidence>
<dbReference type="SUPFAM" id="SSF50156">
    <property type="entry name" value="PDZ domain-like"/>
    <property type="match status" value="1"/>
</dbReference>
<dbReference type="InterPro" id="IPR008144">
    <property type="entry name" value="Guanylate_kin-like_dom"/>
</dbReference>
<evidence type="ECO:0000256" key="3">
    <source>
        <dbReference type="ARBA" id="ARBA00023136"/>
    </source>
</evidence>
<keyword evidence="3" id="KW-0472">Membrane</keyword>
<dbReference type="Pfam" id="PF00625">
    <property type="entry name" value="Guanylate_kin"/>
    <property type="match status" value="1"/>
</dbReference>
<feature type="region of interest" description="Disordered" evidence="4">
    <location>
        <begin position="195"/>
        <end position="286"/>
    </location>
</feature>
<reference evidence="7 8" key="1">
    <citation type="submission" date="2022-12" db="EMBL/GenBank/DDBJ databases">
        <title>Chromosome-level genome of Tegillarca granosa.</title>
        <authorList>
            <person name="Kim J."/>
        </authorList>
    </citation>
    <scope>NUCLEOTIDE SEQUENCE [LARGE SCALE GENOMIC DNA]</scope>
    <source>
        <strain evidence="7">Teg-2019</strain>
        <tissue evidence="7">Adductor muscle</tissue>
    </source>
</reference>
<gene>
    <name evidence="7" type="ORF">KUTeg_021231</name>
</gene>
<dbReference type="EMBL" id="JARBDR010000918">
    <property type="protein sequence ID" value="KAJ8302244.1"/>
    <property type="molecule type" value="Genomic_DNA"/>
</dbReference>